<keyword evidence="2" id="KW-0134">Cell wall</keyword>
<keyword evidence="12" id="KW-1185">Reference proteome</keyword>
<feature type="compositionally biased region" description="Low complexity" evidence="7">
    <location>
        <begin position="105"/>
        <end position="116"/>
    </location>
</feature>
<keyword evidence="3" id="KW-0964">Secreted</keyword>
<keyword evidence="8" id="KW-0812">Transmembrane</keyword>
<keyword evidence="5" id="KW-0130">Cell adhesion</keyword>
<reference evidence="11 12" key="1">
    <citation type="submission" date="2019-06" db="EMBL/GenBank/DDBJ databases">
        <title>Description of Kitasatospora acidophila sp. nov. isolated from pine grove soil, and reclassification of Streptomyces novaecaesareae to Kitasatospora novaeceasareae comb. nov.</title>
        <authorList>
            <person name="Kim M.J."/>
        </authorList>
    </citation>
    <scope>NUCLEOTIDE SEQUENCE [LARGE SCALE GENOMIC DNA]</scope>
    <source>
        <strain evidence="11 12">MMS16-CNU292</strain>
    </source>
</reference>
<evidence type="ECO:0000256" key="7">
    <source>
        <dbReference type="SAM" id="MobiDB-lite"/>
    </source>
</evidence>
<proteinExistence type="predicted"/>
<dbReference type="AlphaFoldDB" id="A0A540WAY3"/>
<evidence type="ECO:0000256" key="8">
    <source>
        <dbReference type="SAM" id="Phobius"/>
    </source>
</evidence>
<keyword evidence="6" id="KW-0034">Amyloid</keyword>
<evidence type="ECO:0000256" key="6">
    <source>
        <dbReference type="ARBA" id="ARBA00023087"/>
    </source>
</evidence>
<protein>
    <submittedName>
        <fullName evidence="11">Chaplin</fullName>
    </submittedName>
</protein>
<keyword evidence="4 9" id="KW-0732">Signal</keyword>
<feature type="region of interest" description="Disordered" evidence="7">
    <location>
        <begin position="158"/>
        <end position="223"/>
    </location>
</feature>
<comment type="caution">
    <text evidence="11">The sequence shown here is derived from an EMBL/GenBank/DDBJ whole genome shotgun (WGS) entry which is preliminary data.</text>
</comment>
<feature type="region of interest" description="Disordered" evidence="7">
    <location>
        <begin position="79"/>
        <end position="125"/>
    </location>
</feature>
<feature type="transmembrane region" description="Helical" evidence="8">
    <location>
        <begin position="233"/>
        <end position="259"/>
    </location>
</feature>
<dbReference type="GO" id="GO:0007155">
    <property type="term" value="P:cell adhesion"/>
    <property type="evidence" value="ECO:0007669"/>
    <property type="project" value="UniProtKB-KW"/>
</dbReference>
<dbReference type="Proteomes" id="UP000319103">
    <property type="component" value="Unassembled WGS sequence"/>
</dbReference>
<evidence type="ECO:0000259" key="10">
    <source>
        <dbReference type="PROSITE" id="PS51884"/>
    </source>
</evidence>
<evidence type="ECO:0000313" key="12">
    <source>
        <dbReference type="Proteomes" id="UP000319103"/>
    </source>
</evidence>
<dbReference type="Pfam" id="PF03777">
    <property type="entry name" value="ChpA-C"/>
    <property type="match status" value="2"/>
</dbReference>
<evidence type="ECO:0000256" key="5">
    <source>
        <dbReference type="ARBA" id="ARBA00022889"/>
    </source>
</evidence>
<gene>
    <name evidence="11" type="ORF">E6W39_33240</name>
</gene>
<evidence type="ECO:0000256" key="9">
    <source>
        <dbReference type="SAM" id="SignalP"/>
    </source>
</evidence>
<dbReference type="OrthoDB" id="3544424at2"/>
<evidence type="ECO:0000256" key="2">
    <source>
        <dbReference type="ARBA" id="ARBA00022512"/>
    </source>
</evidence>
<feature type="compositionally biased region" description="Pro residues" evidence="7">
    <location>
        <begin position="181"/>
        <end position="190"/>
    </location>
</feature>
<name>A0A540WAY3_9ACTN</name>
<evidence type="ECO:0000256" key="1">
    <source>
        <dbReference type="ARBA" id="ARBA00004191"/>
    </source>
</evidence>
<keyword evidence="8" id="KW-0472">Membrane</keyword>
<feature type="domain" description="Chaplin" evidence="10">
    <location>
        <begin position="39"/>
        <end position="79"/>
    </location>
</feature>
<feature type="domain" description="Chaplin" evidence="10">
    <location>
        <begin position="116"/>
        <end position="156"/>
    </location>
</feature>
<accession>A0A540WAY3</accession>
<evidence type="ECO:0000256" key="4">
    <source>
        <dbReference type="ARBA" id="ARBA00022729"/>
    </source>
</evidence>
<feature type="compositionally biased region" description="Gly residues" evidence="7">
    <location>
        <begin position="90"/>
        <end position="104"/>
    </location>
</feature>
<dbReference type="EMBL" id="VIGB01000003">
    <property type="protein sequence ID" value="TQF06195.1"/>
    <property type="molecule type" value="Genomic_DNA"/>
</dbReference>
<comment type="subcellular location">
    <subcellularLocation>
        <location evidence="1">Secreted</location>
        <location evidence="1">Cell wall</location>
    </subcellularLocation>
</comment>
<evidence type="ECO:0000256" key="3">
    <source>
        <dbReference type="ARBA" id="ARBA00022525"/>
    </source>
</evidence>
<organism evidence="11 12">
    <name type="scientific">Kitasatospora acidiphila</name>
    <dbReference type="NCBI Taxonomy" id="2567942"/>
    <lineage>
        <taxon>Bacteria</taxon>
        <taxon>Bacillati</taxon>
        <taxon>Actinomycetota</taxon>
        <taxon>Actinomycetes</taxon>
        <taxon>Kitasatosporales</taxon>
        <taxon>Streptomycetaceae</taxon>
        <taxon>Kitasatospora</taxon>
    </lineage>
</organism>
<feature type="chain" id="PRO_5022125769" evidence="9">
    <location>
        <begin position="29"/>
        <end position="266"/>
    </location>
</feature>
<dbReference type="RefSeq" id="WP_141636640.1">
    <property type="nucleotide sequence ID" value="NZ_VIGB01000003.1"/>
</dbReference>
<dbReference type="PROSITE" id="PS51884">
    <property type="entry name" value="CHAPLIN"/>
    <property type="match status" value="2"/>
</dbReference>
<evidence type="ECO:0000313" key="11">
    <source>
        <dbReference type="EMBL" id="TQF06195.1"/>
    </source>
</evidence>
<keyword evidence="8" id="KW-1133">Transmembrane helix</keyword>
<feature type="signal peptide" evidence="9">
    <location>
        <begin position="1"/>
        <end position="28"/>
    </location>
</feature>
<dbReference type="InterPro" id="IPR005528">
    <property type="entry name" value="ChpA-H"/>
</dbReference>
<sequence length="266" mass="25091">MRQVAKKGILTAVATGTVLASAGGYAYAAAGASGAAAGSPGVASGNSVQVPIEVPINVCGDTIDVVGALNPAFGNQCANTSSSGHHHGGDQNGPGGHGSTGGSVAGSSASGVAKGSPGVGSGNNAQVPVDVPVNACGDSVDVIGALNPAFGNECANTSVSQGVHTPPPAPTPQQCTGGCDTPPPAPPAANVPPASNVPPGTSVSDTHGTPIARSAAPGTTQVSAESAPAATKLAYTGVSGLDVLAPAGLGLLLAGGVLYRKGRRAS</sequence>